<sequence length="820" mass="91314">MPENRDDQVVTCYGSQKVYSSRDENTTKVTSLSSEAKREHRTVVGLGIREDEYLRNTIKVAEVSKFQGADAKKTSISQQLSETRKKKEEGYSTDVIAYDAEKNQQHDEFTSVVDEKGKSTKKGSSSTSHIQSDSRIIKQKENVNLAFGSYIESEEQHFQTHAESSKRMDVTIGTQQMTNETATRSGDLIGAKDGNRTRSEILVKPPSSKRAARGELHVESTSGLAIEEVNDGSSESGSTALHELVLGRFPALYHENYGRAKSNEAHEQPFNFSSEDAIGSAEQLQKSSAHYVGEFVEKLKHEISTFEIQEEKKTYKSKFVHEEEQSNRKDLSQYVSGESDSKEHHSRHSSRSTKTKGPSDQTWEVDEQCFQEHSKTEVQDNTSKAENAIVKRTGRSLWNIIGDIIRLKWSTRSESHSTGGKASVVSSNQSRSSDAWFSGHEAEEDEGVSGRKERMTREPVSIHQKQDKSRIQSKEDGSRTSTVEAHAMDVGVDNISSSTVLESGSASMTISLPSGEETSKRNFERSSSGAAISEFLAPSPAMRLRRSPIVKEISEAAEAGSSGSDTSGQPVSTNLAESRPEVNEILKQRKLQRKDQIPENRFDEWEEAYRVEAEQQKIDVMFMREALLEAQKAADNWEVPVGAVIVQGGKIIARGCNLVEELRDSTAHAEMICIREASNMLRTWRLSETTIYVTVEPCPMCAGAILQARIDTVVWGAPNKLLGADGSWIRLFPSGDGGNGLEQTDKLVAPVHPFHPKITIRRGVLASECADAMQQFFQLRRRVKEKKSEPPTSPSRLPISHRPTKFFAKMHDAFNILFCL</sequence>
<comment type="catalytic activity">
    <reaction evidence="8">
        <text>adenosine(34) in tRNA + H2O + H(+) = inosine(34) in tRNA + NH4(+)</text>
        <dbReference type="Rhea" id="RHEA:43168"/>
        <dbReference type="Rhea" id="RHEA-COMP:10373"/>
        <dbReference type="Rhea" id="RHEA-COMP:10374"/>
        <dbReference type="ChEBI" id="CHEBI:15377"/>
        <dbReference type="ChEBI" id="CHEBI:15378"/>
        <dbReference type="ChEBI" id="CHEBI:28938"/>
        <dbReference type="ChEBI" id="CHEBI:74411"/>
        <dbReference type="ChEBI" id="CHEBI:82852"/>
        <dbReference type="EC" id="3.5.4.33"/>
    </reaction>
</comment>
<dbReference type="Gramene" id="OE9A063958T1">
    <property type="protein sequence ID" value="OE9A063958C1"/>
    <property type="gene ID" value="OE9A063958"/>
</dbReference>
<keyword evidence="6" id="KW-0378">Hydrolase</keyword>
<accession>A0A8S0RFK2</accession>
<dbReference type="FunFam" id="3.40.140.10:FF:000005">
    <property type="entry name" value="tRNA-specific adenosine deaminase"/>
    <property type="match status" value="1"/>
</dbReference>
<evidence type="ECO:0000313" key="11">
    <source>
        <dbReference type="EMBL" id="CAA2978045.1"/>
    </source>
</evidence>
<evidence type="ECO:0000256" key="8">
    <source>
        <dbReference type="ARBA" id="ARBA00048045"/>
    </source>
</evidence>
<evidence type="ECO:0000256" key="5">
    <source>
        <dbReference type="ARBA" id="ARBA00022723"/>
    </source>
</evidence>
<evidence type="ECO:0000256" key="9">
    <source>
        <dbReference type="SAM" id="MobiDB-lite"/>
    </source>
</evidence>
<feature type="region of interest" description="Disordered" evidence="9">
    <location>
        <begin position="556"/>
        <end position="583"/>
    </location>
</feature>
<dbReference type="Gene3D" id="3.40.140.10">
    <property type="entry name" value="Cytidine Deaminase, domain 2"/>
    <property type="match status" value="1"/>
</dbReference>
<name>A0A8S0RFK2_OLEEU</name>
<dbReference type="InterPro" id="IPR028883">
    <property type="entry name" value="tRNA_aden_deaminase"/>
</dbReference>
<dbReference type="InterPro" id="IPR016193">
    <property type="entry name" value="Cytidine_deaminase-like"/>
</dbReference>
<feature type="domain" description="CMP/dCMP-type deaminase" evidence="10">
    <location>
        <begin position="617"/>
        <end position="739"/>
    </location>
</feature>
<dbReference type="GO" id="GO:0009507">
    <property type="term" value="C:chloroplast"/>
    <property type="evidence" value="ECO:0007669"/>
    <property type="project" value="TreeGrafter"/>
</dbReference>
<dbReference type="PANTHER" id="PTHR11079">
    <property type="entry name" value="CYTOSINE DEAMINASE FAMILY MEMBER"/>
    <property type="match status" value="1"/>
</dbReference>
<dbReference type="OrthoDB" id="408702at2759"/>
<keyword evidence="5" id="KW-0479">Metal-binding</keyword>
<protein>
    <recommendedName>
        <fullName evidence="3">tRNA(adenine(34)) deaminase</fullName>
        <ecNumber evidence="3">3.5.4.33</ecNumber>
    </recommendedName>
</protein>
<evidence type="ECO:0000256" key="6">
    <source>
        <dbReference type="ARBA" id="ARBA00022801"/>
    </source>
</evidence>
<dbReference type="InterPro" id="IPR002125">
    <property type="entry name" value="CMP_dCMP_dom"/>
</dbReference>
<feature type="compositionally biased region" description="Low complexity" evidence="9">
    <location>
        <begin position="556"/>
        <end position="568"/>
    </location>
</feature>
<proteinExistence type="inferred from homology"/>
<comment type="cofactor">
    <cofactor evidence="1">
        <name>Zn(2+)</name>
        <dbReference type="ChEBI" id="CHEBI:29105"/>
    </cofactor>
</comment>
<evidence type="ECO:0000256" key="3">
    <source>
        <dbReference type="ARBA" id="ARBA00012740"/>
    </source>
</evidence>
<feature type="compositionally biased region" description="Basic and acidic residues" evidence="9">
    <location>
        <begin position="106"/>
        <end position="118"/>
    </location>
</feature>
<keyword evidence="12" id="KW-1185">Reference proteome</keyword>
<feature type="region of interest" description="Disordered" evidence="9">
    <location>
        <begin position="106"/>
        <end position="134"/>
    </location>
</feature>
<dbReference type="PROSITE" id="PS51747">
    <property type="entry name" value="CYT_DCMP_DEAMINASES_2"/>
    <property type="match status" value="1"/>
</dbReference>
<reference evidence="11 12" key="1">
    <citation type="submission" date="2019-12" db="EMBL/GenBank/DDBJ databases">
        <authorList>
            <person name="Alioto T."/>
            <person name="Alioto T."/>
            <person name="Gomez Garrido J."/>
        </authorList>
    </citation>
    <scope>NUCLEOTIDE SEQUENCE [LARGE SCALE GENOMIC DNA]</scope>
</reference>
<dbReference type="GO" id="GO:0052717">
    <property type="term" value="F:tRNA-specific adenosine-34 deaminase activity"/>
    <property type="evidence" value="ECO:0007669"/>
    <property type="project" value="UniProtKB-EC"/>
</dbReference>
<keyword evidence="7" id="KW-0862">Zinc</keyword>
<feature type="region of interest" description="Disordered" evidence="9">
    <location>
        <begin position="501"/>
        <end position="527"/>
    </location>
</feature>
<keyword evidence="4" id="KW-0819">tRNA processing</keyword>
<dbReference type="Pfam" id="PF00383">
    <property type="entry name" value="dCMP_cyt_deam_1"/>
    <property type="match status" value="1"/>
</dbReference>
<feature type="compositionally biased region" description="Low complexity" evidence="9">
    <location>
        <begin position="423"/>
        <end position="433"/>
    </location>
</feature>
<dbReference type="GO" id="GO:0002100">
    <property type="term" value="P:tRNA wobble adenosine to inosine editing"/>
    <property type="evidence" value="ECO:0007669"/>
    <property type="project" value="InterPro"/>
</dbReference>
<feature type="region of interest" description="Disordered" evidence="9">
    <location>
        <begin position="411"/>
        <end position="483"/>
    </location>
</feature>
<organism evidence="11 12">
    <name type="scientific">Olea europaea subsp. europaea</name>
    <dbReference type="NCBI Taxonomy" id="158383"/>
    <lineage>
        <taxon>Eukaryota</taxon>
        <taxon>Viridiplantae</taxon>
        <taxon>Streptophyta</taxon>
        <taxon>Embryophyta</taxon>
        <taxon>Tracheophyta</taxon>
        <taxon>Spermatophyta</taxon>
        <taxon>Magnoliopsida</taxon>
        <taxon>eudicotyledons</taxon>
        <taxon>Gunneridae</taxon>
        <taxon>Pentapetalae</taxon>
        <taxon>asterids</taxon>
        <taxon>lamiids</taxon>
        <taxon>Lamiales</taxon>
        <taxon>Oleaceae</taxon>
        <taxon>Oleeae</taxon>
        <taxon>Olea</taxon>
    </lineage>
</organism>
<feature type="region of interest" description="Disordered" evidence="9">
    <location>
        <begin position="319"/>
        <end position="363"/>
    </location>
</feature>
<dbReference type="Proteomes" id="UP000594638">
    <property type="component" value="Unassembled WGS sequence"/>
</dbReference>
<evidence type="ECO:0000313" key="12">
    <source>
        <dbReference type="Proteomes" id="UP000594638"/>
    </source>
</evidence>
<feature type="compositionally biased region" description="Polar residues" evidence="9">
    <location>
        <begin position="411"/>
        <end position="420"/>
    </location>
</feature>
<dbReference type="CDD" id="cd01285">
    <property type="entry name" value="nucleoside_deaminase"/>
    <property type="match status" value="1"/>
</dbReference>
<evidence type="ECO:0000256" key="4">
    <source>
        <dbReference type="ARBA" id="ARBA00022694"/>
    </source>
</evidence>
<dbReference type="EC" id="3.5.4.33" evidence="3"/>
<feature type="compositionally biased region" description="Polar residues" evidence="9">
    <location>
        <begin position="501"/>
        <end position="512"/>
    </location>
</feature>
<evidence type="ECO:0000256" key="2">
    <source>
        <dbReference type="ARBA" id="ARBA00011738"/>
    </source>
</evidence>
<dbReference type="GO" id="GO:0046872">
    <property type="term" value="F:metal ion binding"/>
    <property type="evidence" value="ECO:0007669"/>
    <property type="project" value="UniProtKB-KW"/>
</dbReference>
<dbReference type="SUPFAM" id="SSF53927">
    <property type="entry name" value="Cytidine deaminase-like"/>
    <property type="match status" value="1"/>
</dbReference>
<feature type="compositionally biased region" description="Basic residues" evidence="9">
    <location>
        <begin position="344"/>
        <end position="354"/>
    </location>
</feature>
<feature type="compositionally biased region" description="Basic and acidic residues" evidence="9">
    <location>
        <begin position="464"/>
        <end position="478"/>
    </location>
</feature>
<dbReference type="PANTHER" id="PTHR11079:SF179">
    <property type="entry name" value="TRNA(ADENINE(34)) DEAMINASE, CHLOROPLASTIC"/>
    <property type="match status" value="1"/>
</dbReference>
<evidence type="ECO:0000256" key="1">
    <source>
        <dbReference type="ARBA" id="ARBA00001947"/>
    </source>
</evidence>
<evidence type="ECO:0000256" key="7">
    <source>
        <dbReference type="ARBA" id="ARBA00022833"/>
    </source>
</evidence>
<comment type="subunit">
    <text evidence="2">Homodimer.</text>
</comment>
<comment type="caution">
    <text evidence="11">The sequence shown here is derived from an EMBL/GenBank/DDBJ whole genome shotgun (WGS) entry which is preliminary data.</text>
</comment>
<dbReference type="HAMAP" id="MF_00972">
    <property type="entry name" value="tRNA_aden_deaminase"/>
    <property type="match status" value="1"/>
</dbReference>
<feature type="compositionally biased region" description="Basic and acidic residues" evidence="9">
    <location>
        <begin position="448"/>
        <end position="457"/>
    </location>
</feature>
<evidence type="ECO:0000259" key="10">
    <source>
        <dbReference type="PROSITE" id="PS51747"/>
    </source>
</evidence>
<dbReference type="AlphaFoldDB" id="A0A8S0RFK2"/>
<feature type="compositionally biased region" description="Basic and acidic residues" evidence="9">
    <location>
        <begin position="319"/>
        <end position="331"/>
    </location>
</feature>
<dbReference type="EMBL" id="CACTIH010003615">
    <property type="protein sequence ID" value="CAA2978045.1"/>
    <property type="molecule type" value="Genomic_DNA"/>
</dbReference>
<gene>
    <name evidence="11" type="ORF">OLEA9_A063958</name>
</gene>